<dbReference type="KEGG" id="plon:Pla110_37880"/>
<feature type="domain" description="Cytochrome C Planctomycete-type" evidence="4">
    <location>
        <begin position="70"/>
        <end position="129"/>
    </location>
</feature>
<evidence type="ECO:0000259" key="2">
    <source>
        <dbReference type="Pfam" id="PF07583"/>
    </source>
</evidence>
<dbReference type="EMBL" id="CP036281">
    <property type="protein sequence ID" value="QDU82034.1"/>
    <property type="molecule type" value="Genomic_DNA"/>
</dbReference>
<dbReference type="Gene3D" id="2.60.120.260">
    <property type="entry name" value="Galactose-binding domain-like"/>
    <property type="match status" value="1"/>
</dbReference>
<evidence type="ECO:0000313" key="6">
    <source>
        <dbReference type="Proteomes" id="UP000317178"/>
    </source>
</evidence>
<dbReference type="InterPro" id="IPR011444">
    <property type="entry name" value="DUF1549"/>
</dbReference>
<sequence>MLPTFTVNNRAHWLSRNQLTTGLLFGLTVVWGFPGQAEEEVPAAKPATEFSAGQIEHFEKKIRPLLVERCQDCHNTEVSEGGLDLSSRPGILKGGDSGSAFDNNHPPQSLLLDAISYKPDAIVEMPPDGRLDPAEVAAITKWVEEGLPWPGAQPTPEGDDVAEEESDFPFTEEQLQYWSFQVPTKAEPPQVKQTEWPRNEIDHFILAQLEANEMHPAPQADKLTLLRRATFDLTGLPPTPEEIREFVADENEDAFAKVVDRLLASDAYGERWGRHWLDIARYADTNGMDENMAYAYAYLYRNYVISAFNKDKPYDQFIKEQLAGDLIPHPDDEQQTIERQIATGFLAIGPKMLAEDDPVKMHMDIIDEQLDTSGKAFLGMTLGCARCHDHKFDPITAKDYYSLAGIFKSTKTMENYRVVAQWYERPVEPQARIDAYAAYEKDRDAVKKTIDELVNKANTEIQIAARTRAKEYLLAATSVLSSRSHFDQLVDQWNNDKTASVENSIDRLAEKFDRGNVDVQEQTADPRVAVILTFKQGASMAEYDVEIPQEGKYAMFLQYAAHQSRPLKISVNGEVIKETAADQVTGSWGPDGQKWFFEQVIDLKQGKNIVQLACTKLFPHVHQFRLVPESADGTIVPPIASTDQNQSESDLNSLILDQWVSFLKAEEANPKSIFKPWFALGKNQDEADPAYSRLKTSVQKATKHAKNDLAESYAALFLEAEQSWTAMKAEEATKEAMALPDAELEAFRQVYLGEKGPFRVPENVEQGYSEEVKPLLGEHRSKLKAIEDNAPAPLQLALGVTESKIENMQVCIRGNHVNLGPEVPRQFLSIVEGPDQTPLGDEESGRLALAEWLAKPDHPLTSRVMINRIWRWHMGTGLVRTPDNFGLTGETPSHPQLLDWLAVTFIEQGWSMKTMHRLIMNSATYQMSSDYSAEYTELDPENKLYWQMNRHRLEAEAIRDSILAIAGTLDRTQVDTTLDYKSHTYVNSTGGAGAVSYDFNYRSIYLPIIRSALYEMFQAYDFPDPSYMQGNRATTTIAPQALFLMNSEFVDKQTEAMAKRLLQEAPDAPEDRIERAFELIYGRKPEIKEMEEMLGFVYEYEQQVVSSIPEQDLRQLQVWKGLCRVLLSSNEFIFVD</sequence>
<dbReference type="PANTHER" id="PTHR35889:SF3">
    <property type="entry name" value="F-BOX DOMAIN-CONTAINING PROTEIN"/>
    <property type="match status" value="1"/>
</dbReference>
<dbReference type="PANTHER" id="PTHR35889">
    <property type="entry name" value="CYCLOINULO-OLIGOSACCHARIDE FRUCTANOTRANSFERASE-RELATED"/>
    <property type="match status" value="1"/>
</dbReference>
<feature type="domain" description="DUF1553" evidence="3">
    <location>
        <begin position="845"/>
        <end position="1096"/>
    </location>
</feature>
<dbReference type="InterPro" id="IPR022655">
    <property type="entry name" value="DUF1553"/>
</dbReference>
<evidence type="ECO:0000313" key="5">
    <source>
        <dbReference type="EMBL" id="QDU82034.1"/>
    </source>
</evidence>
<dbReference type="Pfam" id="PF07587">
    <property type="entry name" value="PSD1"/>
    <property type="match status" value="1"/>
</dbReference>
<keyword evidence="6" id="KW-1185">Reference proteome</keyword>
<name>A0A518CS56_9PLAN</name>
<protein>
    <submittedName>
        <fullName evidence="5">Planctomycete cytochrome C</fullName>
    </submittedName>
</protein>
<feature type="region of interest" description="Disordered" evidence="1">
    <location>
        <begin position="77"/>
        <end position="105"/>
    </location>
</feature>
<dbReference type="Pfam" id="PF07583">
    <property type="entry name" value="PSCyt2"/>
    <property type="match status" value="1"/>
</dbReference>
<dbReference type="Pfam" id="PF07635">
    <property type="entry name" value="PSCyt1"/>
    <property type="match status" value="1"/>
</dbReference>
<organism evidence="5 6">
    <name type="scientific">Polystyrenella longa</name>
    <dbReference type="NCBI Taxonomy" id="2528007"/>
    <lineage>
        <taxon>Bacteria</taxon>
        <taxon>Pseudomonadati</taxon>
        <taxon>Planctomycetota</taxon>
        <taxon>Planctomycetia</taxon>
        <taxon>Planctomycetales</taxon>
        <taxon>Planctomycetaceae</taxon>
        <taxon>Polystyrenella</taxon>
    </lineage>
</organism>
<gene>
    <name evidence="5" type="ORF">Pla110_37880</name>
</gene>
<proteinExistence type="predicted"/>
<evidence type="ECO:0000256" key="1">
    <source>
        <dbReference type="SAM" id="MobiDB-lite"/>
    </source>
</evidence>
<dbReference type="InterPro" id="IPR011429">
    <property type="entry name" value="Cyt_c_Planctomycete-type"/>
</dbReference>
<feature type="domain" description="DUF1549" evidence="2">
    <location>
        <begin position="200"/>
        <end position="411"/>
    </location>
</feature>
<accession>A0A518CS56</accession>
<reference evidence="5 6" key="1">
    <citation type="submission" date="2019-02" db="EMBL/GenBank/DDBJ databases">
        <title>Deep-cultivation of Planctomycetes and their phenomic and genomic characterization uncovers novel biology.</title>
        <authorList>
            <person name="Wiegand S."/>
            <person name="Jogler M."/>
            <person name="Boedeker C."/>
            <person name="Pinto D."/>
            <person name="Vollmers J."/>
            <person name="Rivas-Marin E."/>
            <person name="Kohn T."/>
            <person name="Peeters S.H."/>
            <person name="Heuer A."/>
            <person name="Rast P."/>
            <person name="Oberbeckmann S."/>
            <person name="Bunk B."/>
            <person name="Jeske O."/>
            <person name="Meyerdierks A."/>
            <person name="Storesund J.E."/>
            <person name="Kallscheuer N."/>
            <person name="Luecker S."/>
            <person name="Lage O.M."/>
            <person name="Pohl T."/>
            <person name="Merkel B.J."/>
            <person name="Hornburger P."/>
            <person name="Mueller R.-W."/>
            <person name="Bruemmer F."/>
            <person name="Labrenz M."/>
            <person name="Spormann A.M."/>
            <person name="Op den Camp H."/>
            <person name="Overmann J."/>
            <person name="Amann R."/>
            <person name="Jetten M.S.M."/>
            <person name="Mascher T."/>
            <person name="Medema M.H."/>
            <person name="Devos D.P."/>
            <person name="Kaster A.-K."/>
            <person name="Ovreas L."/>
            <person name="Rohde M."/>
            <person name="Galperin M.Y."/>
            <person name="Jogler C."/>
        </authorList>
    </citation>
    <scope>NUCLEOTIDE SEQUENCE [LARGE SCALE GENOMIC DNA]</scope>
    <source>
        <strain evidence="5 6">Pla110</strain>
    </source>
</reference>
<dbReference type="Proteomes" id="UP000317178">
    <property type="component" value="Chromosome"/>
</dbReference>
<evidence type="ECO:0000259" key="3">
    <source>
        <dbReference type="Pfam" id="PF07587"/>
    </source>
</evidence>
<dbReference type="AlphaFoldDB" id="A0A518CS56"/>
<evidence type="ECO:0000259" key="4">
    <source>
        <dbReference type="Pfam" id="PF07635"/>
    </source>
</evidence>